<proteinExistence type="predicted"/>
<dbReference type="Proteomes" id="UP000289372">
    <property type="component" value="Unassembled WGS sequence"/>
</dbReference>
<sequence length="305" mass="32177">MASVGPQTRGGGQGQARAGALWDRACAKSGVRMGEVGGVHRVAARLWRSWRPPGCGVHRHASAFGGTAAQPGVAEARDWIYCCDCYGCRCCSASSGGVSLVQMAWDGWRLCASAADRCTHVRRRHALVSPGTVPHPVSGHAVNPSMRLVGACMPPMAPPWLRRHTPAILPVDRQAVAAARSRVCHVWIGVETPMQAEAFGADNHQRQTNTDKSADHDACAVQAVLRTRSRAGNRSMHGAAHAARCACPTPRPTLRTPVQGRCPGGCGSSPCFTDVWVPPGCSYRPCRSGPGSPSANRSGAAKRAI</sequence>
<protein>
    <submittedName>
        <fullName evidence="2">Uncharacterized protein</fullName>
    </submittedName>
</protein>
<comment type="caution">
    <text evidence="2">The sequence shown here is derived from an EMBL/GenBank/DDBJ whole genome shotgun (WGS) entry which is preliminary data.</text>
</comment>
<name>A0AAQ0YN62_XANPE</name>
<feature type="region of interest" description="Disordered" evidence="1">
    <location>
        <begin position="285"/>
        <end position="305"/>
    </location>
</feature>
<dbReference type="AlphaFoldDB" id="A0AAQ0YN62"/>
<reference evidence="2 3" key="1">
    <citation type="submission" date="2018-02" db="EMBL/GenBank/DDBJ databases">
        <title>Characterization of Xanthomonas diversity in transplant houses and field plants.</title>
        <authorList>
            <person name="Abrahamian P."/>
            <person name="Timilsina S."/>
            <person name="Minsavage G.V."/>
            <person name="Goss E.M."/>
            <person name="Jones J.B."/>
            <person name="Vallad G.E."/>
        </authorList>
    </citation>
    <scope>NUCLEOTIDE SEQUENCE [LARGE SCALE GENOMIC DNA]</scope>
    <source>
        <strain evidence="2 3">GEV2132</strain>
    </source>
</reference>
<dbReference type="KEGG" id="xpe:BJD13_12610"/>
<accession>A0AAQ0YN62</accession>
<evidence type="ECO:0000256" key="1">
    <source>
        <dbReference type="SAM" id="MobiDB-lite"/>
    </source>
</evidence>
<dbReference type="EMBL" id="PUUL01000060">
    <property type="protein sequence ID" value="RXD53698.1"/>
    <property type="molecule type" value="Genomic_DNA"/>
</dbReference>
<evidence type="ECO:0000313" key="3">
    <source>
        <dbReference type="Proteomes" id="UP000289372"/>
    </source>
</evidence>
<gene>
    <name evidence="2" type="ORF">DB769_11440</name>
</gene>
<evidence type="ECO:0000313" key="2">
    <source>
        <dbReference type="EMBL" id="RXD53698.1"/>
    </source>
</evidence>
<organism evidence="2 3">
    <name type="scientific">Xanthomonas perforans</name>
    <dbReference type="NCBI Taxonomy" id="442694"/>
    <lineage>
        <taxon>Bacteria</taxon>
        <taxon>Pseudomonadati</taxon>
        <taxon>Pseudomonadota</taxon>
        <taxon>Gammaproteobacteria</taxon>
        <taxon>Lysobacterales</taxon>
        <taxon>Lysobacteraceae</taxon>
        <taxon>Xanthomonas</taxon>
    </lineage>
</organism>